<comment type="caution">
    <text evidence="1">The sequence shown here is derived from an EMBL/GenBank/DDBJ whole genome shotgun (WGS) entry which is preliminary data.</text>
</comment>
<accession>A0ABT2HXL9</accession>
<dbReference type="Proteomes" id="UP001525379">
    <property type="component" value="Unassembled WGS sequence"/>
</dbReference>
<proteinExistence type="predicted"/>
<gene>
    <name evidence="1" type="ORF">M3D15_06950</name>
</gene>
<protein>
    <submittedName>
        <fullName evidence="1">Uncharacterized protein</fullName>
    </submittedName>
</protein>
<dbReference type="RefSeq" id="WP_260104340.1">
    <property type="nucleotide sequence ID" value="NZ_JALXSQ010000024.1"/>
</dbReference>
<evidence type="ECO:0000313" key="2">
    <source>
        <dbReference type="Proteomes" id="UP001525379"/>
    </source>
</evidence>
<sequence length="77" mass="8416">MVQNRAWGTVQNPVPATYRIARASRDRLLELAHAAGVTGPAFLEALIARVECDENGVPVWAHELHDTSEELPIDKAA</sequence>
<evidence type="ECO:0000313" key="1">
    <source>
        <dbReference type="EMBL" id="MCT2043068.1"/>
    </source>
</evidence>
<dbReference type="EMBL" id="JALXSQ010000024">
    <property type="protein sequence ID" value="MCT2043068.1"/>
    <property type="molecule type" value="Genomic_DNA"/>
</dbReference>
<reference evidence="1 2" key="1">
    <citation type="submission" date="2022-04" db="EMBL/GenBank/DDBJ databases">
        <title>Human microbiome associated bacterial genomes.</title>
        <authorList>
            <person name="Sandstrom S."/>
            <person name="Salamzade R."/>
            <person name="Kalan L.R."/>
        </authorList>
    </citation>
    <scope>NUCLEOTIDE SEQUENCE [LARGE SCALE GENOMIC DNA]</scope>
    <source>
        <strain evidence="2">p3-SID1799</strain>
    </source>
</reference>
<keyword evidence="2" id="KW-1185">Reference proteome</keyword>
<organism evidence="1 2">
    <name type="scientific">Pseudoclavibacter albus</name>
    <dbReference type="NCBI Taxonomy" id="272241"/>
    <lineage>
        <taxon>Bacteria</taxon>
        <taxon>Bacillati</taxon>
        <taxon>Actinomycetota</taxon>
        <taxon>Actinomycetes</taxon>
        <taxon>Micrococcales</taxon>
        <taxon>Microbacteriaceae</taxon>
        <taxon>Pseudoclavibacter</taxon>
    </lineage>
</organism>
<name>A0ABT2HXL9_9MICO</name>